<feature type="transmembrane region" description="Helical" evidence="6">
    <location>
        <begin position="150"/>
        <end position="171"/>
    </location>
</feature>
<dbReference type="CDD" id="cd17393">
    <property type="entry name" value="MFS_MosC_like"/>
    <property type="match status" value="1"/>
</dbReference>
<dbReference type="Proteomes" id="UP001595900">
    <property type="component" value="Unassembled WGS sequence"/>
</dbReference>
<dbReference type="InterPro" id="IPR051788">
    <property type="entry name" value="MFS_Transporter"/>
</dbReference>
<feature type="transmembrane region" description="Helical" evidence="6">
    <location>
        <begin position="271"/>
        <end position="290"/>
    </location>
</feature>
<protein>
    <submittedName>
        <fullName evidence="7">MFS transporter</fullName>
    </submittedName>
</protein>
<keyword evidence="8" id="KW-1185">Reference proteome</keyword>
<gene>
    <name evidence="7" type="ORF">ACFOYW_18100</name>
</gene>
<feature type="transmembrane region" description="Helical" evidence="6">
    <location>
        <begin position="108"/>
        <end position="129"/>
    </location>
</feature>
<feature type="transmembrane region" description="Helical" evidence="6">
    <location>
        <begin position="302"/>
        <end position="320"/>
    </location>
</feature>
<organism evidence="7 8">
    <name type="scientific">Gryllotalpicola reticulitermitis</name>
    <dbReference type="NCBI Taxonomy" id="1184153"/>
    <lineage>
        <taxon>Bacteria</taxon>
        <taxon>Bacillati</taxon>
        <taxon>Actinomycetota</taxon>
        <taxon>Actinomycetes</taxon>
        <taxon>Micrococcales</taxon>
        <taxon>Microbacteriaceae</taxon>
        <taxon>Gryllotalpicola</taxon>
    </lineage>
</organism>
<feature type="transmembrane region" description="Helical" evidence="6">
    <location>
        <begin position="386"/>
        <end position="407"/>
    </location>
</feature>
<dbReference type="Pfam" id="PF07690">
    <property type="entry name" value="MFS_1"/>
    <property type="match status" value="1"/>
</dbReference>
<feature type="transmembrane region" description="Helical" evidence="6">
    <location>
        <begin position="236"/>
        <end position="259"/>
    </location>
</feature>
<evidence type="ECO:0000256" key="5">
    <source>
        <dbReference type="SAM" id="MobiDB-lite"/>
    </source>
</evidence>
<comment type="subcellular location">
    <subcellularLocation>
        <location evidence="1">Membrane</location>
        <topology evidence="1">Multi-pass membrane protein</topology>
    </subcellularLocation>
</comment>
<dbReference type="EMBL" id="JBHSCN010000023">
    <property type="protein sequence ID" value="MFC4245287.1"/>
    <property type="molecule type" value="Genomic_DNA"/>
</dbReference>
<feature type="transmembrane region" description="Helical" evidence="6">
    <location>
        <begin position="359"/>
        <end position="380"/>
    </location>
</feature>
<feature type="transmembrane region" description="Helical" evidence="6">
    <location>
        <begin position="177"/>
        <end position="195"/>
    </location>
</feature>
<dbReference type="PANTHER" id="PTHR23514">
    <property type="entry name" value="BYPASS OF STOP CODON PROTEIN 6"/>
    <property type="match status" value="1"/>
</dbReference>
<evidence type="ECO:0000313" key="8">
    <source>
        <dbReference type="Proteomes" id="UP001595900"/>
    </source>
</evidence>
<feature type="transmembrane region" description="Helical" evidence="6">
    <location>
        <begin position="326"/>
        <end position="347"/>
    </location>
</feature>
<evidence type="ECO:0000256" key="4">
    <source>
        <dbReference type="ARBA" id="ARBA00023136"/>
    </source>
</evidence>
<dbReference type="Gene3D" id="1.20.1250.20">
    <property type="entry name" value="MFS general substrate transporter like domains"/>
    <property type="match status" value="2"/>
</dbReference>
<feature type="transmembrane region" description="Helical" evidence="6">
    <location>
        <begin position="83"/>
        <end position="102"/>
    </location>
</feature>
<keyword evidence="3 6" id="KW-1133">Transmembrane helix</keyword>
<dbReference type="InterPro" id="IPR036259">
    <property type="entry name" value="MFS_trans_sf"/>
</dbReference>
<evidence type="ECO:0000256" key="2">
    <source>
        <dbReference type="ARBA" id="ARBA00022692"/>
    </source>
</evidence>
<evidence type="ECO:0000256" key="6">
    <source>
        <dbReference type="SAM" id="Phobius"/>
    </source>
</evidence>
<dbReference type="SUPFAM" id="SSF103473">
    <property type="entry name" value="MFS general substrate transporter"/>
    <property type="match status" value="1"/>
</dbReference>
<keyword evidence="2 6" id="KW-0812">Transmembrane</keyword>
<evidence type="ECO:0000313" key="7">
    <source>
        <dbReference type="EMBL" id="MFC4245287.1"/>
    </source>
</evidence>
<feature type="transmembrane region" description="Helical" evidence="6">
    <location>
        <begin position="49"/>
        <end position="71"/>
    </location>
</feature>
<dbReference type="RefSeq" id="WP_390232352.1">
    <property type="nucleotide sequence ID" value="NZ_JBHSCN010000023.1"/>
</dbReference>
<feature type="transmembrane region" description="Helical" evidence="6">
    <location>
        <begin position="21"/>
        <end position="37"/>
    </location>
</feature>
<reference evidence="8" key="1">
    <citation type="journal article" date="2019" name="Int. J. Syst. Evol. Microbiol.">
        <title>The Global Catalogue of Microorganisms (GCM) 10K type strain sequencing project: providing services to taxonomists for standard genome sequencing and annotation.</title>
        <authorList>
            <consortium name="The Broad Institute Genomics Platform"/>
            <consortium name="The Broad Institute Genome Sequencing Center for Infectious Disease"/>
            <person name="Wu L."/>
            <person name="Ma J."/>
        </authorList>
    </citation>
    <scope>NUCLEOTIDE SEQUENCE [LARGE SCALE GENOMIC DNA]</scope>
    <source>
        <strain evidence="8">CGMCC 1.10363</strain>
    </source>
</reference>
<sequence>MSTDARATRDGTLNRAWRRSIFAVFGLSGFGIANWLSRVPAARGTLHATAFEMGVLALGISIGSIIGFALASRLAGRWAPRTIIAAALGLSTLGLAGAGAGAVLPGGFAPTMIALVLLGAGNGTCNVAMNVEGTHLEYAISRPVMPHFHAVFSIGAAVGAGLGAVCAAMQVPAVVQLVAVAAAMALSLPLVTRALTPTATLARTAVPAEPAGPGTPSRPAARPAARRSTAWLETRTLLIGVVVLGMSFANGAANDWIALAMVDGHGAAQGLAAATTDVCSVAVVVARLFGPRVLTRLGRTQTVRASAVTALAGILLFVFAPNAASALGGAALWGLGIALAFPVGMSAAGDEPARAPERIAVVAAIGYSGSLVGPPLIGFVAGGTGILHALLIVPVLVVAAGLAAPVLRQGRRGANSGAQGALDDAA</sequence>
<proteinExistence type="predicted"/>
<dbReference type="PANTHER" id="PTHR23514:SF13">
    <property type="entry name" value="INNER MEMBRANE PROTEIN YBJJ"/>
    <property type="match status" value="1"/>
</dbReference>
<name>A0ABV8QAA9_9MICO</name>
<keyword evidence="4 6" id="KW-0472">Membrane</keyword>
<feature type="region of interest" description="Disordered" evidence="5">
    <location>
        <begin position="205"/>
        <end position="225"/>
    </location>
</feature>
<evidence type="ECO:0000256" key="1">
    <source>
        <dbReference type="ARBA" id="ARBA00004141"/>
    </source>
</evidence>
<dbReference type="InterPro" id="IPR011701">
    <property type="entry name" value="MFS"/>
</dbReference>
<evidence type="ECO:0000256" key="3">
    <source>
        <dbReference type="ARBA" id="ARBA00022989"/>
    </source>
</evidence>
<accession>A0ABV8QAA9</accession>
<comment type="caution">
    <text evidence="7">The sequence shown here is derived from an EMBL/GenBank/DDBJ whole genome shotgun (WGS) entry which is preliminary data.</text>
</comment>